<dbReference type="GeneID" id="111087989"/>
<protein>
    <submittedName>
        <fullName evidence="3">Uncharacterized protein LOC111087989</fullName>
    </submittedName>
</protein>
<feature type="chain" id="PRO_5047436005" evidence="1">
    <location>
        <begin position="23"/>
        <end position="179"/>
    </location>
</feature>
<keyword evidence="1" id="KW-0732">Signal</keyword>
<gene>
    <name evidence="3" type="primary">LOC111087989</name>
</gene>
<organism evidence="2 3">
    <name type="scientific">Limulus polyphemus</name>
    <name type="common">Atlantic horseshoe crab</name>
    <dbReference type="NCBI Taxonomy" id="6850"/>
    <lineage>
        <taxon>Eukaryota</taxon>
        <taxon>Metazoa</taxon>
        <taxon>Ecdysozoa</taxon>
        <taxon>Arthropoda</taxon>
        <taxon>Chelicerata</taxon>
        <taxon>Merostomata</taxon>
        <taxon>Xiphosura</taxon>
        <taxon>Limulidae</taxon>
        <taxon>Limulus</taxon>
    </lineage>
</organism>
<name>A0ABM1T8Y6_LIMPO</name>
<feature type="signal peptide" evidence="1">
    <location>
        <begin position="1"/>
        <end position="22"/>
    </location>
</feature>
<accession>A0ABM1T8Y6</accession>
<proteinExistence type="predicted"/>
<evidence type="ECO:0000313" key="2">
    <source>
        <dbReference type="Proteomes" id="UP000694941"/>
    </source>
</evidence>
<dbReference type="RefSeq" id="XP_022252342.1">
    <property type="nucleotide sequence ID" value="XM_022396634.1"/>
</dbReference>
<keyword evidence="2" id="KW-1185">Reference proteome</keyword>
<sequence length="179" mass="20090">MRRRSIILSLFFVCCLEEIASTAGEIHNAAHIGQESKQVKRHIGNLAKNGRLPPIHKGKKNMEEQSLRALDSNVHVKKFWRSLPTSVSADILYPFTWSDDYSSFWNFKQLSSPLLAHSTQSPAEVTSDGAAGYANSSPRIVLRSSEDEALERFLLELTAKDVSKPAEKRTLLIWLVRVG</sequence>
<evidence type="ECO:0000313" key="3">
    <source>
        <dbReference type="RefSeq" id="XP_022252342.1"/>
    </source>
</evidence>
<evidence type="ECO:0000256" key="1">
    <source>
        <dbReference type="SAM" id="SignalP"/>
    </source>
</evidence>
<dbReference type="Proteomes" id="UP000694941">
    <property type="component" value="Unplaced"/>
</dbReference>
<reference evidence="3" key="1">
    <citation type="submission" date="2025-08" db="UniProtKB">
        <authorList>
            <consortium name="RefSeq"/>
        </authorList>
    </citation>
    <scope>IDENTIFICATION</scope>
    <source>
        <tissue evidence="3">Muscle</tissue>
    </source>
</reference>